<proteinExistence type="predicted"/>
<comment type="caution">
    <text evidence="1">The sequence shown here is derived from an EMBL/GenBank/DDBJ whole genome shotgun (WGS) entry which is preliminary data.</text>
</comment>
<evidence type="ECO:0000313" key="2">
    <source>
        <dbReference type="Proteomes" id="UP000294887"/>
    </source>
</evidence>
<organism evidence="1 2">
    <name type="scientific">Cocleimonas flava</name>
    <dbReference type="NCBI Taxonomy" id="634765"/>
    <lineage>
        <taxon>Bacteria</taxon>
        <taxon>Pseudomonadati</taxon>
        <taxon>Pseudomonadota</taxon>
        <taxon>Gammaproteobacteria</taxon>
        <taxon>Thiotrichales</taxon>
        <taxon>Thiotrichaceae</taxon>
        <taxon>Cocleimonas</taxon>
    </lineage>
</organism>
<evidence type="ECO:0000313" key="1">
    <source>
        <dbReference type="EMBL" id="TCJ84648.1"/>
    </source>
</evidence>
<protein>
    <submittedName>
        <fullName evidence="1">Uncharacterized protein</fullName>
    </submittedName>
</protein>
<dbReference type="RefSeq" id="WP_131906394.1">
    <property type="nucleotide sequence ID" value="NZ_BAAAFU010000006.1"/>
</dbReference>
<dbReference type="AlphaFoldDB" id="A0A4R1EZG5"/>
<keyword evidence="2" id="KW-1185">Reference proteome</keyword>
<sequence length="123" mass="14110">MQTHHIIDSNHLETCLFKFCRSDSTGTVFITTDKNQSCQIILEDGEVKAAALGQKRGFEAILELKETRVKRYSFIQNMKFPLSIYANIICSDTVLEILGYNVNDISNSRMYAETQDTFYARQL</sequence>
<gene>
    <name evidence="1" type="ORF">EV695_2607</name>
</gene>
<accession>A0A4R1EZG5</accession>
<dbReference type="OrthoDB" id="5609351at2"/>
<reference evidence="1 2" key="1">
    <citation type="submission" date="2019-03" db="EMBL/GenBank/DDBJ databases">
        <title>Genomic Encyclopedia of Type Strains, Phase IV (KMG-IV): sequencing the most valuable type-strain genomes for metagenomic binning, comparative biology and taxonomic classification.</title>
        <authorList>
            <person name="Goeker M."/>
        </authorList>
    </citation>
    <scope>NUCLEOTIDE SEQUENCE [LARGE SCALE GENOMIC DNA]</scope>
    <source>
        <strain evidence="1 2">DSM 24830</strain>
    </source>
</reference>
<name>A0A4R1EZG5_9GAMM</name>
<dbReference type="Proteomes" id="UP000294887">
    <property type="component" value="Unassembled WGS sequence"/>
</dbReference>
<dbReference type="EMBL" id="SMFQ01000004">
    <property type="protein sequence ID" value="TCJ84648.1"/>
    <property type="molecule type" value="Genomic_DNA"/>
</dbReference>